<accession>A0A916JQA7</accession>
<dbReference type="KEGG" id="ptan:CRYO30217_03181"/>
<dbReference type="GO" id="GO:0003700">
    <property type="term" value="F:DNA-binding transcription factor activity"/>
    <property type="evidence" value="ECO:0007669"/>
    <property type="project" value="TreeGrafter"/>
</dbReference>
<organism evidence="4 5">
    <name type="scientific">Parvicella tangerina</name>
    <dbReference type="NCBI Taxonomy" id="2829795"/>
    <lineage>
        <taxon>Bacteria</taxon>
        <taxon>Pseudomonadati</taxon>
        <taxon>Bacteroidota</taxon>
        <taxon>Flavobacteriia</taxon>
        <taxon>Flavobacteriales</taxon>
        <taxon>Parvicellaceae</taxon>
        <taxon>Parvicella</taxon>
    </lineage>
</organism>
<keyword evidence="5" id="KW-1185">Reference proteome</keyword>
<dbReference type="EMBL" id="OU015584">
    <property type="protein sequence ID" value="CAG5086570.1"/>
    <property type="molecule type" value="Genomic_DNA"/>
</dbReference>
<feature type="domain" description="HTH cro/C1-type" evidence="3">
    <location>
        <begin position="31"/>
        <end position="85"/>
    </location>
</feature>
<dbReference type="AlphaFoldDB" id="A0A916JQA7"/>
<dbReference type="Pfam" id="PF01381">
    <property type="entry name" value="HTH_3"/>
    <property type="match status" value="1"/>
</dbReference>
<keyword evidence="2" id="KW-1133">Transmembrane helix</keyword>
<dbReference type="InterPro" id="IPR001387">
    <property type="entry name" value="Cro/C1-type_HTH"/>
</dbReference>
<dbReference type="Proteomes" id="UP000683507">
    <property type="component" value="Chromosome"/>
</dbReference>
<evidence type="ECO:0000313" key="5">
    <source>
        <dbReference type="Proteomes" id="UP000683507"/>
    </source>
</evidence>
<dbReference type="InterPro" id="IPR050807">
    <property type="entry name" value="TransReg_Diox_bact_type"/>
</dbReference>
<sequence>MKKSHFVLIRTFSVSLMCINYLSVMQVGERIKKYRNMRNITQEEIASNLDISQRAYSKIENNEVQIKLDRLQKIADLLDVDARLLLPEGNNQHFEKVTYSQISCDKVVNQISKKEQELYGAIIERQQTEIEYLKGIISVLKS</sequence>
<name>A0A916JQA7_9FLAO</name>
<dbReference type="SUPFAM" id="SSF47413">
    <property type="entry name" value="lambda repressor-like DNA-binding domains"/>
    <property type="match status" value="1"/>
</dbReference>
<dbReference type="GO" id="GO:0003677">
    <property type="term" value="F:DNA binding"/>
    <property type="evidence" value="ECO:0007669"/>
    <property type="project" value="UniProtKB-KW"/>
</dbReference>
<evidence type="ECO:0000259" key="3">
    <source>
        <dbReference type="PROSITE" id="PS50943"/>
    </source>
</evidence>
<keyword evidence="2" id="KW-0472">Membrane</keyword>
<dbReference type="InterPro" id="IPR010982">
    <property type="entry name" value="Lambda_DNA-bd_dom_sf"/>
</dbReference>
<dbReference type="GO" id="GO:0005829">
    <property type="term" value="C:cytosol"/>
    <property type="evidence" value="ECO:0007669"/>
    <property type="project" value="TreeGrafter"/>
</dbReference>
<dbReference type="PROSITE" id="PS50943">
    <property type="entry name" value="HTH_CROC1"/>
    <property type="match status" value="1"/>
</dbReference>
<feature type="transmembrane region" description="Helical" evidence="2">
    <location>
        <begin position="6"/>
        <end position="28"/>
    </location>
</feature>
<dbReference type="PANTHER" id="PTHR46797:SF1">
    <property type="entry name" value="METHYLPHOSPHONATE SYNTHASE"/>
    <property type="match status" value="1"/>
</dbReference>
<reference evidence="4" key="1">
    <citation type="submission" date="2021-04" db="EMBL/GenBank/DDBJ databases">
        <authorList>
            <person name="Rodrigo-Torres L."/>
            <person name="Arahal R. D."/>
            <person name="Lucena T."/>
        </authorList>
    </citation>
    <scope>NUCLEOTIDE SEQUENCE</scope>
    <source>
        <strain evidence="4">AS29M-1</strain>
    </source>
</reference>
<protein>
    <recommendedName>
        <fullName evidence="3">HTH cro/C1-type domain-containing protein</fullName>
    </recommendedName>
</protein>
<dbReference type="PANTHER" id="PTHR46797">
    <property type="entry name" value="HTH-TYPE TRANSCRIPTIONAL REGULATOR"/>
    <property type="match status" value="1"/>
</dbReference>
<evidence type="ECO:0000313" key="4">
    <source>
        <dbReference type="EMBL" id="CAG5086570.1"/>
    </source>
</evidence>
<gene>
    <name evidence="4" type="ORF">CRYO30217_03181</name>
</gene>
<dbReference type="SMART" id="SM00530">
    <property type="entry name" value="HTH_XRE"/>
    <property type="match status" value="1"/>
</dbReference>
<evidence type="ECO:0000256" key="1">
    <source>
        <dbReference type="ARBA" id="ARBA00023125"/>
    </source>
</evidence>
<proteinExistence type="predicted"/>
<dbReference type="Gene3D" id="1.10.260.40">
    <property type="entry name" value="lambda repressor-like DNA-binding domains"/>
    <property type="match status" value="1"/>
</dbReference>
<keyword evidence="2" id="KW-0812">Transmembrane</keyword>
<evidence type="ECO:0000256" key="2">
    <source>
        <dbReference type="SAM" id="Phobius"/>
    </source>
</evidence>
<keyword evidence="1" id="KW-0238">DNA-binding</keyword>
<dbReference type="CDD" id="cd00093">
    <property type="entry name" value="HTH_XRE"/>
    <property type="match status" value="1"/>
</dbReference>